<evidence type="ECO:0000256" key="4">
    <source>
        <dbReference type="ARBA" id="ARBA00022989"/>
    </source>
</evidence>
<keyword evidence="2" id="KW-1003">Cell membrane</keyword>
<dbReference type="EMBL" id="LT669839">
    <property type="protein sequence ID" value="SHD75777.1"/>
    <property type="molecule type" value="Genomic_DNA"/>
</dbReference>
<evidence type="ECO:0000256" key="6">
    <source>
        <dbReference type="SAM" id="Phobius"/>
    </source>
</evidence>
<feature type="transmembrane region" description="Helical" evidence="6">
    <location>
        <begin position="59"/>
        <end position="78"/>
    </location>
</feature>
<name>M1Z5F8_9FIRM</name>
<dbReference type="RefSeq" id="WP_005582326.1">
    <property type="nucleotide sequence ID" value="NZ_LT669839.1"/>
</dbReference>
<dbReference type="GO" id="GO:0005886">
    <property type="term" value="C:plasma membrane"/>
    <property type="evidence" value="ECO:0007669"/>
    <property type="project" value="UniProtKB-SubCell"/>
</dbReference>
<dbReference type="InterPro" id="IPR005538">
    <property type="entry name" value="LrgA/CidA"/>
</dbReference>
<keyword evidence="5 6" id="KW-0472">Membrane</keyword>
<dbReference type="OrthoDB" id="3176438at2"/>
<evidence type="ECO:0000256" key="5">
    <source>
        <dbReference type="ARBA" id="ARBA00023136"/>
    </source>
</evidence>
<dbReference type="AlphaFoldDB" id="M1Z5F8"/>
<protein>
    <submittedName>
        <fullName evidence="7">LrgA family protein</fullName>
    </submittedName>
</protein>
<keyword evidence="4 6" id="KW-1133">Transmembrane helix</keyword>
<dbReference type="Proteomes" id="UP000245423">
    <property type="component" value="Chromosome 1"/>
</dbReference>
<accession>M1Z5F8</accession>
<evidence type="ECO:0000256" key="2">
    <source>
        <dbReference type="ARBA" id="ARBA00022475"/>
    </source>
</evidence>
<gene>
    <name evidence="7" type="ORF">CUESP1_0387</name>
</gene>
<evidence type="ECO:0000313" key="7">
    <source>
        <dbReference type="EMBL" id="SHD75777.1"/>
    </source>
</evidence>
<feature type="transmembrane region" description="Helical" evidence="6">
    <location>
        <begin position="84"/>
        <end position="110"/>
    </location>
</feature>
<comment type="subcellular location">
    <subcellularLocation>
        <location evidence="1">Cell membrane</location>
        <topology evidence="1">Multi-pass membrane protein</topology>
    </subcellularLocation>
</comment>
<keyword evidence="3 6" id="KW-0812">Transmembrane</keyword>
<sequence>MKTLKEFSLILIILFTGQVLQQKYNIPVPGTILGMIILLLLLITKVLKIERIEKISNILLEHLTLFFVPSVVGIMNLFDKVKDIWVYLLIILLISTIVVILVTGLTVQVLDKYLANKRRKGA</sequence>
<evidence type="ECO:0000313" key="8">
    <source>
        <dbReference type="Proteomes" id="UP000245423"/>
    </source>
</evidence>
<feature type="transmembrane region" description="Helical" evidence="6">
    <location>
        <begin position="31"/>
        <end position="47"/>
    </location>
</feature>
<dbReference type="PANTHER" id="PTHR33931">
    <property type="entry name" value="HOLIN-LIKE PROTEIN CIDA-RELATED"/>
    <property type="match status" value="1"/>
</dbReference>
<keyword evidence="8" id="KW-1185">Reference proteome</keyword>
<dbReference type="HOGENOM" id="CLU_113736_2_1_9"/>
<evidence type="ECO:0000256" key="1">
    <source>
        <dbReference type="ARBA" id="ARBA00004651"/>
    </source>
</evidence>
<organism evidence="7 8">
    <name type="scientific">[Clostridium] ultunense Esp</name>
    <dbReference type="NCBI Taxonomy" id="1288971"/>
    <lineage>
        <taxon>Bacteria</taxon>
        <taxon>Bacillati</taxon>
        <taxon>Bacillota</taxon>
        <taxon>Tissierellia</taxon>
        <taxon>Tissierellales</taxon>
        <taxon>Tepidimicrobiaceae</taxon>
        <taxon>Schnuerera</taxon>
    </lineage>
</organism>
<reference evidence="7 8" key="1">
    <citation type="submission" date="2016-11" db="EMBL/GenBank/DDBJ databases">
        <authorList>
            <person name="Manzoor S."/>
        </authorList>
    </citation>
    <scope>NUCLEOTIDE SEQUENCE [LARGE SCALE GENOMIC DNA]</scope>
    <source>
        <strain evidence="7">Clostridium ultunense strain Esp</strain>
    </source>
</reference>
<evidence type="ECO:0000256" key="3">
    <source>
        <dbReference type="ARBA" id="ARBA00022692"/>
    </source>
</evidence>
<dbReference type="Pfam" id="PF03788">
    <property type="entry name" value="LrgA"/>
    <property type="match status" value="1"/>
</dbReference>
<dbReference type="PANTHER" id="PTHR33931:SF2">
    <property type="entry name" value="HOLIN-LIKE PROTEIN CIDA"/>
    <property type="match status" value="1"/>
</dbReference>
<proteinExistence type="predicted"/>